<protein>
    <submittedName>
        <fullName evidence="2">Uncharacterized protein</fullName>
    </submittedName>
</protein>
<keyword evidence="3" id="KW-1185">Reference proteome</keyword>
<keyword evidence="1" id="KW-0732">Signal</keyword>
<feature type="chain" id="PRO_5017584832" evidence="1">
    <location>
        <begin position="31"/>
        <end position="123"/>
    </location>
</feature>
<evidence type="ECO:0000313" key="3">
    <source>
        <dbReference type="Proteomes" id="UP000253729"/>
    </source>
</evidence>
<accession>A0A3F3PJI5</accession>
<organism evidence="2 3">
    <name type="scientific">Aspergillus welwitschiae</name>
    <dbReference type="NCBI Taxonomy" id="1341132"/>
    <lineage>
        <taxon>Eukaryota</taxon>
        <taxon>Fungi</taxon>
        <taxon>Dikarya</taxon>
        <taxon>Ascomycota</taxon>
        <taxon>Pezizomycotina</taxon>
        <taxon>Eurotiomycetes</taxon>
        <taxon>Eurotiomycetidae</taxon>
        <taxon>Eurotiales</taxon>
        <taxon>Aspergillaceae</taxon>
        <taxon>Aspergillus</taxon>
        <taxon>Aspergillus subgen. Circumdati</taxon>
    </lineage>
</organism>
<sequence length="123" mass="13586">MHSPVSCLSLAPSILILFASLTPISPPCFSALFIPPHSECRYQFNHATSSSLAGVPHAARGWGRCRQGQDENGRKRTTLMTQRILNFREYLVANGVQAQALVPKYCVQSPHTCDLYLNQSAIQ</sequence>
<dbReference type="GeneID" id="38140939"/>
<dbReference type="Proteomes" id="UP000253729">
    <property type="component" value="Unassembled WGS sequence"/>
</dbReference>
<dbReference type="EMBL" id="KZ852100">
    <property type="protein sequence ID" value="RDH27101.1"/>
    <property type="molecule type" value="Genomic_DNA"/>
</dbReference>
<feature type="signal peptide" evidence="1">
    <location>
        <begin position="1"/>
        <end position="30"/>
    </location>
</feature>
<reference evidence="2 3" key="1">
    <citation type="submission" date="2018-07" db="EMBL/GenBank/DDBJ databases">
        <title>The genomes of Aspergillus section Nigri reveals drivers in fungal speciation.</title>
        <authorList>
            <consortium name="DOE Joint Genome Institute"/>
            <person name="Vesth T.C."/>
            <person name="Nybo J."/>
            <person name="Theobald S."/>
            <person name="Brandl J."/>
            <person name="Frisvad J.C."/>
            <person name="Nielsen K.F."/>
            <person name="Lyhne E.K."/>
            <person name="Kogle M.E."/>
            <person name="Kuo A."/>
            <person name="Riley R."/>
            <person name="Clum A."/>
            <person name="Nolan M."/>
            <person name="Lipzen A."/>
            <person name="Salamov A."/>
            <person name="Henrissat B."/>
            <person name="Wiebenga A."/>
            <person name="De vries R.P."/>
            <person name="Grigoriev I.V."/>
            <person name="Mortensen U.H."/>
            <person name="Andersen M.R."/>
            <person name="Baker S.E."/>
        </authorList>
    </citation>
    <scope>NUCLEOTIDE SEQUENCE [LARGE SCALE GENOMIC DNA]</scope>
    <source>
        <strain evidence="2 3">CBS 139.54b</strain>
    </source>
</reference>
<evidence type="ECO:0000313" key="2">
    <source>
        <dbReference type="EMBL" id="RDH27101.1"/>
    </source>
</evidence>
<gene>
    <name evidence="2" type="ORF">BDQ94DRAFT_175918</name>
</gene>
<dbReference type="AlphaFoldDB" id="A0A3F3PJI5"/>
<dbReference type="RefSeq" id="XP_026620123.1">
    <property type="nucleotide sequence ID" value="XM_026772583.1"/>
</dbReference>
<proteinExistence type="predicted"/>
<name>A0A3F3PJI5_9EURO</name>
<dbReference type="STRING" id="1341132.A0A3F3PJI5"/>
<evidence type="ECO:0000256" key="1">
    <source>
        <dbReference type="SAM" id="SignalP"/>
    </source>
</evidence>